<dbReference type="AlphaFoldDB" id="A0A067SGS2"/>
<dbReference type="Proteomes" id="UP000027222">
    <property type="component" value="Unassembled WGS sequence"/>
</dbReference>
<proteinExistence type="predicted"/>
<keyword evidence="3" id="KW-1185">Reference proteome</keyword>
<dbReference type="EMBL" id="KL142398">
    <property type="protein sequence ID" value="KDR70106.1"/>
    <property type="molecule type" value="Genomic_DNA"/>
</dbReference>
<feature type="region of interest" description="Disordered" evidence="1">
    <location>
        <begin position="265"/>
        <end position="295"/>
    </location>
</feature>
<organism evidence="2 3">
    <name type="scientific">Galerina marginata (strain CBS 339.88)</name>
    <dbReference type="NCBI Taxonomy" id="685588"/>
    <lineage>
        <taxon>Eukaryota</taxon>
        <taxon>Fungi</taxon>
        <taxon>Dikarya</taxon>
        <taxon>Basidiomycota</taxon>
        <taxon>Agaricomycotina</taxon>
        <taxon>Agaricomycetes</taxon>
        <taxon>Agaricomycetidae</taxon>
        <taxon>Agaricales</taxon>
        <taxon>Agaricineae</taxon>
        <taxon>Strophariaceae</taxon>
        <taxon>Galerina</taxon>
    </lineage>
</organism>
<evidence type="ECO:0000256" key="1">
    <source>
        <dbReference type="SAM" id="MobiDB-lite"/>
    </source>
</evidence>
<dbReference type="HOGENOM" id="CLU_539725_0_0_1"/>
<reference evidence="3" key="1">
    <citation type="journal article" date="2014" name="Proc. Natl. Acad. Sci. U.S.A.">
        <title>Extensive sampling of basidiomycete genomes demonstrates inadequacy of the white-rot/brown-rot paradigm for wood decay fungi.</title>
        <authorList>
            <person name="Riley R."/>
            <person name="Salamov A.A."/>
            <person name="Brown D.W."/>
            <person name="Nagy L.G."/>
            <person name="Floudas D."/>
            <person name="Held B.W."/>
            <person name="Levasseur A."/>
            <person name="Lombard V."/>
            <person name="Morin E."/>
            <person name="Otillar R."/>
            <person name="Lindquist E.A."/>
            <person name="Sun H."/>
            <person name="LaButti K.M."/>
            <person name="Schmutz J."/>
            <person name="Jabbour D."/>
            <person name="Luo H."/>
            <person name="Baker S.E."/>
            <person name="Pisabarro A.G."/>
            <person name="Walton J.D."/>
            <person name="Blanchette R.A."/>
            <person name="Henrissat B."/>
            <person name="Martin F."/>
            <person name="Cullen D."/>
            <person name="Hibbett D.S."/>
            <person name="Grigoriev I.V."/>
        </authorList>
    </citation>
    <scope>NUCLEOTIDE SEQUENCE [LARGE SCALE GENOMIC DNA]</scope>
    <source>
        <strain evidence="3">CBS 339.88</strain>
    </source>
</reference>
<accession>A0A067SGS2</accession>
<sequence>MSLRRFVSPPLVPQIRRSSCDRVDVPRRKATATELRIPRVARESGSSLSSETDRFSSHPSRLLWLWAWARVRARCEGRGRGSRVKKEEVAAWLFELKLDWDLGAEFSTDTDRGPAAGGGAICRLLATPTTDTDDDDDGTVFVLVPAAGLEAPARETPTLLELMGATFAPAADVEADLGSTPDDAENRWARARVRVRVGVALGLGLIFGGRIQTTSTCISIRVSIFAPISMPMSMSTSISRAACPFADFRPGSMAIPAEEVRAADDGAGGMTNSTFKNGSGRSEAVEEEDARGSRQVGMEGVAVDDAVVDVDVRGAVVVEADVLEVVIGLRAGAVVADVKIERMYRRRPGRNARMRLIDVQPGVHPPCESELDPLEPKREAGAGPRGTFARHSIRRSGSTTANTANARTGTSAISILQSRRVGVLDVGSVPGLGLGFGFGPRMRGRVVVVVVVQHRKVDYFSFRRGCKAGLRFEAGTCVACRQLPKRVRCPVCMRGDEQQNGAPGA</sequence>
<evidence type="ECO:0000313" key="2">
    <source>
        <dbReference type="EMBL" id="KDR70106.1"/>
    </source>
</evidence>
<gene>
    <name evidence="2" type="ORF">GALMADRAFT_214581</name>
</gene>
<protein>
    <submittedName>
        <fullName evidence="2">Uncharacterized protein</fullName>
    </submittedName>
</protein>
<evidence type="ECO:0000313" key="3">
    <source>
        <dbReference type="Proteomes" id="UP000027222"/>
    </source>
</evidence>
<feature type="compositionally biased region" description="Polar residues" evidence="1">
    <location>
        <begin position="270"/>
        <end position="280"/>
    </location>
</feature>
<name>A0A067SGS2_GALM3</name>